<evidence type="ECO:0008006" key="3">
    <source>
        <dbReference type="Google" id="ProtNLM"/>
    </source>
</evidence>
<keyword evidence="2" id="KW-1185">Reference proteome</keyword>
<protein>
    <recommendedName>
        <fullName evidence="3">Protein involved in plasmid replication-relaxation</fullName>
    </recommendedName>
</protein>
<comment type="caution">
    <text evidence="1">The sequence shown here is derived from an EMBL/GenBank/DDBJ whole genome shotgun (WGS) entry which is preliminary data.</text>
</comment>
<gene>
    <name evidence="1" type="ORF">LNAOJCKE_5056</name>
</gene>
<name>A0ABQ4UMD1_9HYPH</name>
<sequence>MPREVPVSPLQLRLLKALHVYRLLTYDMMRRVGVGRDPGALAGAARYLHARGLVGRHEGVLVSRVTSLPLIYWLTPRGAGALFQHDGTDAVGSERTFGDLHEVLHRLGIVDIHIALRAWAEAAGVELLQYVTDFEPGSRGRHKATKIDGPGLTFVPDALAWLRLPGESEADLLVIELERGGERGDLTRFFSGSQNRGKLTFLRTVSAGCYIENALGTPARPLARPRFLVVFKDDALREKALARWNAARFEPNHDDWSWFFIKSLPEVAADPGGGWHQPGDRAQRPLFRKLGQTLEPTPA</sequence>
<evidence type="ECO:0000313" key="2">
    <source>
        <dbReference type="Proteomes" id="UP001055039"/>
    </source>
</evidence>
<organism evidence="1 2">
    <name type="scientific">Methylorubrum aminovorans</name>
    <dbReference type="NCBI Taxonomy" id="269069"/>
    <lineage>
        <taxon>Bacteria</taxon>
        <taxon>Pseudomonadati</taxon>
        <taxon>Pseudomonadota</taxon>
        <taxon>Alphaproteobacteria</taxon>
        <taxon>Hyphomicrobiales</taxon>
        <taxon>Methylobacteriaceae</taxon>
        <taxon>Methylorubrum</taxon>
    </lineage>
</organism>
<evidence type="ECO:0000313" key="1">
    <source>
        <dbReference type="EMBL" id="GJE67823.1"/>
    </source>
</evidence>
<proteinExistence type="predicted"/>
<dbReference type="EMBL" id="BPRC01000034">
    <property type="protein sequence ID" value="GJE67823.1"/>
    <property type="molecule type" value="Genomic_DNA"/>
</dbReference>
<dbReference type="Proteomes" id="UP001055039">
    <property type="component" value="Unassembled WGS sequence"/>
</dbReference>
<accession>A0ABQ4UMD1</accession>
<dbReference type="RefSeq" id="WP_137831821.1">
    <property type="nucleotide sequence ID" value="NZ_BAAADH010000048.1"/>
</dbReference>
<reference evidence="1" key="2">
    <citation type="submission" date="2021-08" db="EMBL/GenBank/DDBJ databases">
        <authorList>
            <person name="Tani A."/>
            <person name="Ola A."/>
            <person name="Ogura Y."/>
            <person name="Katsura K."/>
            <person name="Hayashi T."/>
        </authorList>
    </citation>
    <scope>NUCLEOTIDE SEQUENCE</scope>
    <source>
        <strain evidence="1">NBRC 15686</strain>
    </source>
</reference>
<reference evidence="1" key="1">
    <citation type="journal article" date="2021" name="Front. Microbiol.">
        <title>Comprehensive Comparative Genomics and Phenotyping of Methylobacterium Species.</title>
        <authorList>
            <person name="Alessa O."/>
            <person name="Ogura Y."/>
            <person name="Fujitani Y."/>
            <person name="Takami H."/>
            <person name="Hayashi T."/>
            <person name="Sahin N."/>
            <person name="Tani A."/>
        </authorList>
    </citation>
    <scope>NUCLEOTIDE SEQUENCE</scope>
    <source>
        <strain evidence="1">NBRC 15686</strain>
    </source>
</reference>